<proteinExistence type="inferred from homology"/>
<evidence type="ECO:0000256" key="11">
    <source>
        <dbReference type="PIRSR" id="PIRSR001031-2"/>
    </source>
</evidence>
<dbReference type="GO" id="GO:0000272">
    <property type="term" value="P:polysaccharide catabolic process"/>
    <property type="evidence" value="ECO:0007669"/>
    <property type="project" value="UniProtKB-KW"/>
</dbReference>
<dbReference type="InterPro" id="IPR046966">
    <property type="entry name" value="Glucoamylase_active_site"/>
</dbReference>
<dbReference type="FunFam" id="2.60.40.10:FF:000552">
    <property type="entry name" value="Related to glucoamylase"/>
    <property type="match status" value="1"/>
</dbReference>
<feature type="active site" description="Proton acceptor" evidence="10">
    <location>
        <position position="219"/>
    </location>
</feature>
<dbReference type="InterPro" id="IPR002044">
    <property type="entry name" value="CBM20"/>
</dbReference>
<evidence type="ECO:0000256" key="12">
    <source>
        <dbReference type="SAM" id="MobiDB-lite"/>
    </source>
</evidence>
<dbReference type="SUPFAM" id="SSF49452">
    <property type="entry name" value="Starch-binding domain-like"/>
    <property type="match status" value="1"/>
</dbReference>
<dbReference type="PROSITE" id="PS51166">
    <property type="entry name" value="CBM20"/>
    <property type="match status" value="1"/>
</dbReference>
<feature type="active site" description="Proton donor" evidence="10">
    <location>
        <position position="222"/>
    </location>
</feature>
<keyword evidence="3" id="KW-0732">Signal</keyword>
<comment type="caution">
    <text evidence="14">The sequence shown here is derived from an EMBL/GenBank/DDBJ whole genome shotgun (WGS) entry which is preliminary data.</text>
</comment>
<dbReference type="GO" id="GO:0004339">
    <property type="term" value="F:glucan 1,4-alpha-glucosidase activity"/>
    <property type="evidence" value="ECO:0007669"/>
    <property type="project" value="UniProtKB-EC"/>
</dbReference>
<feature type="binding site" evidence="11">
    <location>
        <position position="163"/>
    </location>
    <ligand>
        <name>substrate</name>
    </ligand>
</feature>
<evidence type="ECO:0000256" key="5">
    <source>
        <dbReference type="ARBA" id="ARBA00023180"/>
    </source>
</evidence>
<gene>
    <name evidence="14" type="primary">gla1</name>
    <name evidence="14" type="ORF">LTR05_004070</name>
</gene>
<dbReference type="EC" id="3.2.1.3" evidence="9"/>
<keyword evidence="15" id="KW-1185">Reference proteome</keyword>
<dbReference type="PANTHER" id="PTHR31616">
    <property type="entry name" value="TREHALASE"/>
    <property type="match status" value="1"/>
</dbReference>
<dbReference type="PRINTS" id="PR00736">
    <property type="entry name" value="GLHYDRLASE15"/>
</dbReference>
<evidence type="ECO:0000256" key="9">
    <source>
        <dbReference type="PIRNR" id="PIRNR001031"/>
    </source>
</evidence>
<evidence type="ECO:0000256" key="2">
    <source>
        <dbReference type="ARBA" id="ARBA00006188"/>
    </source>
</evidence>
<dbReference type="Pfam" id="PF00723">
    <property type="entry name" value="Glyco_hydro_15"/>
    <property type="match status" value="1"/>
</dbReference>
<evidence type="ECO:0000313" key="15">
    <source>
        <dbReference type="Proteomes" id="UP001309876"/>
    </source>
</evidence>
<sequence length="636" mass="68563">MYLFLLHNATVTALDMLNISKLFVLVTSLASVAPTPIQERQASSSLDTWLISESTIALQGVLNNIGPGGSKAQGAAAGIVVASPSKNDPNYYYTWTRDAALTYKMLVDEVIAGNASLEQHIREYVQAQAVLQGVVNPSGNLDDGAGLGEPKFNVDGTAFTGSWGRPQRDGPALRATTLISYANYLISSGQTSLATDLVWPVIRNDLSYTAQYWNQTGFDLWEEINGSSFFTIAGSYRALVEGSALATRIGQTCPYCDSQAPQSLCFMQSFWTNQYVDSNINVNDGRTGKDANSLLTSIHMFDPAATCDDSTFQPCSSRALANHKQVTDSFRGYAINAGILAGQGVAVGRYAEDVYMNGNPWYLANFAAAEQLYGALLQWNKVGSVTVDSVNQAFFQDLIAGISTGTYDASSSTFESIVTAVRIYADSYMSFAQRFTPPDGSLAEQFDKTTGVPVSAADLTWSYAALLTANARRNGQVPGSWLVPGGNTLPSQCRPSSATGTYSSVIVTASPTYTPTPTSGFVTSTTSTTCPTAVALTFNERATTYYGETVFLTGSISQLGSWSTDEQSRIPLSADRYTSSDPLWQVTVNLQPTTTFEYKYYRIGSDGQISWESDPNRSFTVPSDCQASATVSDTWR</sequence>
<dbReference type="InterPro" id="IPR008928">
    <property type="entry name" value="6-hairpin_glycosidase_sf"/>
</dbReference>
<comment type="similarity">
    <text evidence="2 9">Belongs to the glycosyl hydrolase 15 family.</text>
</comment>
<name>A0AAN7T185_9EURO</name>
<dbReference type="SUPFAM" id="SSF48208">
    <property type="entry name" value="Six-hairpin glycosidases"/>
    <property type="match status" value="1"/>
</dbReference>
<keyword evidence="4 9" id="KW-0378">Hydrolase</keyword>
<dbReference type="Proteomes" id="UP001309876">
    <property type="component" value="Unassembled WGS sequence"/>
</dbReference>
<dbReference type="PIRSF" id="PIRSF001031">
    <property type="entry name" value="Glu-a-glcsd_SBD"/>
    <property type="match status" value="1"/>
</dbReference>
<feature type="region of interest" description="Disordered" evidence="12">
    <location>
        <begin position="614"/>
        <end position="636"/>
    </location>
</feature>
<dbReference type="EMBL" id="JAVRRJ010000003">
    <property type="protein sequence ID" value="KAK5086900.1"/>
    <property type="molecule type" value="Genomic_DNA"/>
</dbReference>
<dbReference type="Gene3D" id="1.50.10.10">
    <property type="match status" value="1"/>
</dbReference>
<dbReference type="Gene3D" id="2.60.40.10">
    <property type="entry name" value="Immunoglobulins"/>
    <property type="match status" value="1"/>
</dbReference>
<dbReference type="AlphaFoldDB" id="A0AAN7T185"/>
<evidence type="ECO:0000256" key="8">
    <source>
        <dbReference type="ARBA" id="ARBA00023326"/>
    </source>
</evidence>
<evidence type="ECO:0000259" key="13">
    <source>
        <dbReference type="PROSITE" id="PS51166"/>
    </source>
</evidence>
<dbReference type="GO" id="GO:2001070">
    <property type="term" value="F:starch binding"/>
    <property type="evidence" value="ECO:0007669"/>
    <property type="project" value="InterPro"/>
</dbReference>
<evidence type="ECO:0000256" key="6">
    <source>
        <dbReference type="ARBA" id="ARBA00023277"/>
    </source>
</evidence>
<keyword evidence="8 9" id="KW-0624">Polysaccharide degradation</keyword>
<keyword evidence="5" id="KW-0325">Glycoprotein</keyword>
<dbReference type="InterPro" id="IPR008291">
    <property type="entry name" value="Glucoamylase_SBD"/>
</dbReference>
<dbReference type="FunFam" id="1.50.10.10:FF:000018">
    <property type="entry name" value="Glucoamylase"/>
    <property type="match status" value="1"/>
</dbReference>
<dbReference type="Pfam" id="PF00686">
    <property type="entry name" value="CBM_20"/>
    <property type="match status" value="1"/>
</dbReference>
<dbReference type="InterPro" id="IPR011613">
    <property type="entry name" value="GH15-like"/>
</dbReference>
<dbReference type="InterPro" id="IPR000165">
    <property type="entry name" value="Glucoamylase"/>
</dbReference>
<evidence type="ECO:0000256" key="1">
    <source>
        <dbReference type="ARBA" id="ARBA00001863"/>
    </source>
</evidence>
<comment type="catalytic activity">
    <reaction evidence="1 9">
        <text>Hydrolysis of terminal (1-&gt;4)-linked alpha-D-glucose residues successively from non-reducing ends of the chains with release of beta-D-glucose.</text>
        <dbReference type="EC" id="3.2.1.3"/>
    </reaction>
</comment>
<dbReference type="SMART" id="SM01065">
    <property type="entry name" value="CBM_2"/>
    <property type="match status" value="1"/>
</dbReference>
<dbReference type="GO" id="GO:0000324">
    <property type="term" value="C:fungal-type vacuole"/>
    <property type="evidence" value="ECO:0007669"/>
    <property type="project" value="TreeGrafter"/>
</dbReference>
<feature type="domain" description="CBM20" evidence="13">
    <location>
        <begin position="528"/>
        <end position="636"/>
    </location>
</feature>
<evidence type="ECO:0000313" key="14">
    <source>
        <dbReference type="EMBL" id="KAK5086900.1"/>
    </source>
</evidence>
<dbReference type="PROSITE" id="PS00820">
    <property type="entry name" value="GLUCOAMYLASE"/>
    <property type="match status" value="1"/>
</dbReference>
<organism evidence="14 15">
    <name type="scientific">Lithohypha guttulata</name>
    <dbReference type="NCBI Taxonomy" id="1690604"/>
    <lineage>
        <taxon>Eukaryota</taxon>
        <taxon>Fungi</taxon>
        <taxon>Dikarya</taxon>
        <taxon>Ascomycota</taxon>
        <taxon>Pezizomycotina</taxon>
        <taxon>Eurotiomycetes</taxon>
        <taxon>Chaetothyriomycetidae</taxon>
        <taxon>Chaetothyriales</taxon>
        <taxon>Trichomeriaceae</taxon>
        <taxon>Lithohypha</taxon>
    </lineage>
</organism>
<evidence type="ECO:0000256" key="4">
    <source>
        <dbReference type="ARBA" id="ARBA00022801"/>
    </source>
</evidence>
<keyword evidence="7 9" id="KW-0326">Glycosidase</keyword>
<dbReference type="InterPro" id="IPR012341">
    <property type="entry name" value="6hp_glycosidase-like_sf"/>
</dbReference>
<evidence type="ECO:0000256" key="10">
    <source>
        <dbReference type="PIRSR" id="PIRSR001031-1"/>
    </source>
</evidence>
<keyword evidence="6 9" id="KW-0119">Carbohydrate metabolism</keyword>
<protein>
    <recommendedName>
        <fullName evidence="9">Glucoamylase</fullName>
        <ecNumber evidence="9">3.2.1.3</ecNumber>
    </recommendedName>
    <alternativeName>
        <fullName evidence="9">1,4-alpha-D-glucan glucohydrolase</fullName>
    </alternativeName>
    <alternativeName>
        <fullName evidence="9">Glucan 1,4-alpha-glucosidase</fullName>
    </alternativeName>
</protein>
<dbReference type="InterPro" id="IPR013783">
    <property type="entry name" value="Ig-like_fold"/>
</dbReference>
<evidence type="ECO:0000256" key="7">
    <source>
        <dbReference type="ARBA" id="ARBA00023295"/>
    </source>
</evidence>
<dbReference type="PANTHER" id="PTHR31616:SF12">
    <property type="entry name" value="GLUCOAMYLASE"/>
    <property type="match status" value="1"/>
</dbReference>
<dbReference type="CDD" id="cd05811">
    <property type="entry name" value="CBM20_glucoamylase"/>
    <property type="match status" value="1"/>
</dbReference>
<accession>A0AAN7T185</accession>
<reference evidence="14 15" key="1">
    <citation type="submission" date="2023-08" db="EMBL/GenBank/DDBJ databases">
        <title>Black Yeasts Isolated from many extreme environments.</title>
        <authorList>
            <person name="Coleine C."/>
            <person name="Stajich J.E."/>
            <person name="Selbmann L."/>
        </authorList>
    </citation>
    <scope>NUCLEOTIDE SEQUENCE [LARGE SCALE GENOMIC DNA]</scope>
    <source>
        <strain evidence="14 15">CCFEE 5910</strain>
    </source>
</reference>
<dbReference type="InterPro" id="IPR034836">
    <property type="entry name" value="CBM20_glucoamylase"/>
</dbReference>
<evidence type="ECO:0000256" key="3">
    <source>
        <dbReference type="ARBA" id="ARBA00022729"/>
    </source>
</evidence>
<dbReference type="InterPro" id="IPR013784">
    <property type="entry name" value="Carb-bd-like_fold"/>
</dbReference>